<evidence type="ECO:0000313" key="21">
    <source>
        <dbReference type="EMBL" id="GHD63004.1"/>
    </source>
</evidence>
<dbReference type="SUPFAM" id="SSF52172">
    <property type="entry name" value="CheY-like"/>
    <property type="match status" value="1"/>
</dbReference>
<evidence type="ECO:0000256" key="10">
    <source>
        <dbReference type="ARBA" id="ARBA00022840"/>
    </source>
</evidence>
<evidence type="ECO:0000256" key="7">
    <source>
        <dbReference type="ARBA" id="ARBA00022692"/>
    </source>
</evidence>
<evidence type="ECO:0000256" key="15">
    <source>
        <dbReference type="ARBA" id="ARBA00068150"/>
    </source>
</evidence>
<dbReference type="InterPro" id="IPR036890">
    <property type="entry name" value="HATPase_C_sf"/>
</dbReference>
<evidence type="ECO:0000256" key="4">
    <source>
        <dbReference type="ARBA" id="ARBA00022475"/>
    </source>
</evidence>
<evidence type="ECO:0000256" key="17">
    <source>
        <dbReference type="PROSITE-ProRule" id="PRU00169"/>
    </source>
</evidence>
<dbReference type="PANTHER" id="PTHR45339:SF5">
    <property type="entry name" value="HISTIDINE KINASE"/>
    <property type="match status" value="1"/>
</dbReference>
<evidence type="ECO:0000256" key="13">
    <source>
        <dbReference type="ARBA" id="ARBA00023136"/>
    </source>
</evidence>
<evidence type="ECO:0000259" key="18">
    <source>
        <dbReference type="PROSITE" id="PS50109"/>
    </source>
</evidence>
<evidence type="ECO:0000256" key="9">
    <source>
        <dbReference type="ARBA" id="ARBA00022777"/>
    </source>
</evidence>
<dbReference type="InterPro" id="IPR036641">
    <property type="entry name" value="HPT_dom_sf"/>
</dbReference>
<dbReference type="PRINTS" id="PR00344">
    <property type="entry name" value="BCTRLSENSOR"/>
</dbReference>
<dbReference type="AlphaFoldDB" id="A0A918XXL4"/>
<dbReference type="GO" id="GO:0005886">
    <property type="term" value="C:plasma membrane"/>
    <property type="evidence" value="ECO:0007669"/>
    <property type="project" value="UniProtKB-SubCell"/>
</dbReference>
<dbReference type="Pfam" id="PF00072">
    <property type="entry name" value="Response_reg"/>
    <property type="match status" value="1"/>
</dbReference>
<keyword evidence="12" id="KW-0902">Two-component regulatory system</keyword>
<evidence type="ECO:0000256" key="12">
    <source>
        <dbReference type="ARBA" id="ARBA00023012"/>
    </source>
</evidence>
<keyword evidence="13" id="KW-0472">Membrane</keyword>
<dbReference type="Gene3D" id="3.30.565.10">
    <property type="entry name" value="Histidine kinase-like ATPase, C-terminal domain"/>
    <property type="match status" value="1"/>
</dbReference>
<keyword evidence="9" id="KW-0418">Kinase</keyword>
<dbReference type="FunFam" id="1.10.287.130:FF:000002">
    <property type="entry name" value="Two-component osmosensing histidine kinase"/>
    <property type="match status" value="1"/>
</dbReference>
<dbReference type="InterPro" id="IPR011006">
    <property type="entry name" value="CheY-like_superfamily"/>
</dbReference>
<evidence type="ECO:0000256" key="2">
    <source>
        <dbReference type="ARBA" id="ARBA00004651"/>
    </source>
</evidence>
<reference evidence="21" key="2">
    <citation type="submission" date="2020-09" db="EMBL/GenBank/DDBJ databases">
        <authorList>
            <person name="Sun Q."/>
            <person name="Kim S."/>
        </authorList>
    </citation>
    <scope>NUCLEOTIDE SEQUENCE</scope>
    <source>
        <strain evidence="21">KCTC 42651</strain>
    </source>
</reference>
<feature type="modified residue" description="4-aspartylphosphate" evidence="17">
    <location>
        <position position="812"/>
    </location>
</feature>
<comment type="caution">
    <text evidence="21">The sequence shown here is derived from an EMBL/GenBank/DDBJ whole genome shotgun (WGS) entry which is preliminary data.</text>
</comment>
<evidence type="ECO:0000256" key="6">
    <source>
        <dbReference type="ARBA" id="ARBA00022679"/>
    </source>
</evidence>
<feature type="domain" description="HPt" evidence="20">
    <location>
        <begin position="923"/>
        <end position="1016"/>
    </location>
</feature>
<evidence type="ECO:0000259" key="20">
    <source>
        <dbReference type="PROSITE" id="PS50894"/>
    </source>
</evidence>
<dbReference type="InterPro" id="IPR008207">
    <property type="entry name" value="Sig_transdc_His_kin_Hpt_dom"/>
</dbReference>
<dbReference type="CDD" id="cd00082">
    <property type="entry name" value="HisKA"/>
    <property type="match status" value="1"/>
</dbReference>
<dbReference type="CDD" id="cd17546">
    <property type="entry name" value="REC_hyHK_CKI1_RcsC-like"/>
    <property type="match status" value="1"/>
</dbReference>
<dbReference type="SUPFAM" id="SSF47226">
    <property type="entry name" value="Histidine-containing phosphotransfer domain, HPT domain"/>
    <property type="match status" value="1"/>
</dbReference>
<dbReference type="SUPFAM" id="SSF103190">
    <property type="entry name" value="Sensory domain-like"/>
    <property type="match status" value="1"/>
</dbReference>
<accession>A0A918XXL4</accession>
<dbReference type="EMBL" id="BMZS01000015">
    <property type="protein sequence ID" value="GHD63004.1"/>
    <property type="molecule type" value="Genomic_DNA"/>
</dbReference>
<dbReference type="Pfam" id="PF02743">
    <property type="entry name" value="dCache_1"/>
    <property type="match status" value="1"/>
</dbReference>
<dbReference type="SMART" id="SM00387">
    <property type="entry name" value="HATPase_c"/>
    <property type="match status" value="1"/>
</dbReference>
<evidence type="ECO:0000313" key="22">
    <source>
        <dbReference type="Proteomes" id="UP000630353"/>
    </source>
</evidence>
<feature type="domain" description="Histidine kinase" evidence="18">
    <location>
        <begin position="391"/>
        <end position="610"/>
    </location>
</feature>
<evidence type="ECO:0000256" key="1">
    <source>
        <dbReference type="ARBA" id="ARBA00000085"/>
    </source>
</evidence>
<reference evidence="21" key="1">
    <citation type="journal article" date="2014" name="Int. J. Syst. Evol. Microbiol.">
        <title>Complete genome sequence of Corynebacterium casei LMG S-19264T (=DSM 44701T), isolated from a smear-ripened cheese.</title>
        <authorList>
            <consortium name="US DOE Joint Genome Institute (JGI-PGF)"/>
            <person name="Walter F."/>
            <person name="Albersmeier A."/>
            <person name="Kalinowski J."/>
            <person name="Ruckert C."/>
        </authorList>
    </citation>
    <scope>NUCLEOTIDE SEQUENCE</scope>
    <source>
        <strain evidence="21">KCTC 42651</strain>
    </source>
</reference>
<dbReference type="SMART" id="SM00388">
    <property type="entry name" value="HisKA"/>
    <property type="match status" value="1"/>
</dbReference>
<evidence type="ECO:0000256" key="5">
    <source>
        <dbReference type="ARBA" id="ARBA00022553"/>
    </source>
</evidence>
<dbReference type="InterPro" id="IPR005467">
    <property type="entry name" value="His_kinase_dom"/>
</dbReference>
<dbReference type="PROSITE" id="PS50110">
    <property type="entry name" value="RESPONSE_REGULATORY"/>
    <property type="match status" value="1"/>
</dbReference>
<dbReference type="InterPro" id="IPR003661">
    <property type="entry name" value="HisK_dim/P_dom"/>
</dbReference>
<dbReference type="CDD" id="cd12913">
    <property type="entry name" value="PDC1_MCP_like"/>
    <property type="match status" value="1"/>
</dbReference>
<dbReference type="GO" id="GO:0005524">
    <property type="term" value="F:ATP binding"/>
    <property type="evidence" value="ECO:0007669"/>
    <property type="project" value="UniProtKB-KW"/>
</dbReference>
<keyword evidence="6" id="KW-0808">Transferase</keyword>
<evidence type="ECO:0000256" key="11">
    <source>
        <dbReference type="ARBA" id="ARBA00022989"/>
    </source>
</evidence>
<keyword evidence="22" id="KW-1185">Reference proteome</keyword>
<dbReference type="InterPro" id="IPR003594">
    <property type="entry name" value="HATPase_dom"/>
</dbReference>
<dbReference type="InterPro" id="IPR033479">
    <property type="entry name" value="dCache_1"/>
</dbReference>
<keyword evidence="5 17" id="KW-0597">Phosphoprotein</keyword>
<protein>
    <recommendedName>
        <fullName evidence="15">Sensory/regulatory protein RpfC</fullName>
        <ecNumber evidence="3">2.7.13.3</ecNumber>
    </recommendedName>
</protein>
<dbReference type="SMART" id="SM00448">
    <property type="entry name" value="REC"/>
    <property type="match status" value="1"/>
</dbReference>
<keyword evidence="8" id="KW-0547">Nucleotide-binding</keyword>
<proteinExistence type="predicted"/>
<keyword evidence="4" id="KW-1003">Cell membrane</keyword>
<dbReference type="Gene3D" id="3.40.50.2300">
    <property type="match status" value="1"/>
</dbReference>
<dbReference type="InterPro" id="IPR001789">
    <property type="entry name" value="Sig_transdc_resp-reg_receiver"/>
</dbReference>
<comment type="subunit">
    <text evidence="14">At low DSF concentrations, interacts with RpfF.</text>
</comment>
<evidence type="ECO:0000256" key="16">
    <source>
        <dbReference type="PROSITE-ProRule" id="PRU00110"/>
    </source>
</evidence>
<dbReference type="SUPFAM" id="SSF47384">
    <property type="entry name" value="Homodimeric domain of signal transducing histidine kinase"/>
    <property type="match status" value="1"/>
</dbReference>
<name>A0A918XXL4_9PROT</name>
<dbReference type="Gene3D" id="3.30.450.20">
    <property type="entry name" value="PAS domain"/>
    <property type="match status" value="2"/>
</dbReference>
<dbReference type="CDD" id="cd16922">
    <property type="entry name" value="HATPase_EvgS-ArcB-TorS-like"/>
    <property type="match status" value="1"/>
</dbReference>
<gene>
    <name evidence="21" type="ORF">GCM10017083_52640</name>
</gene>
<dbReference type="EC" id="2.7.13.3" evidence="3"/>
<dbReference type="FunFam" id="3.30.565.10:FF:000010">
    <property type="entry name" value="Sensor histidine kinase RcsC"/>
    <property type="match status" value="1"/>
</dbReference>
<keyword evidence="7" id="KW-0812">Transmembrane</keyword>
<evidence type="ECO:0000256" key="8">
    <source>
        <dbReference type="ARBA" id="ARBA00022741"/>
    </source>
</evidence>
<evidence type="ECO:0000256" key="14">
    <source>
        <dbReference type="ARBA" id="ARBA00064003"/>
    </source>
</evidence>
<dbReference type="Pfam" id="PF00512">
    <property type="entry name" value="HisKA"/>
    <property type="match status" value="1"/>
</dbReference>
<sequence length="1025" mass="108892">MLAILAVGGGVSYAVYRVQKAELLDGASRDLRAATQAFERSLDHIFQPALTLSQSVLDSGVRHRKGEDLAEHFFAVVIGPVRQFEHVNGAFLGFPDGRFLHLQDLALADEIPGEGAERGQPVVRRRIIDRPDLDGSGRWQRFDHLGSRWQEATAAHRPYDPRQRPWYKAAVEGGGPVWTDAYVFASSGRLGVTYAEPIYDDSGAVWAVLGIDLSLGSLSRTLIVTAEALAGTGDLVFATDLANKMLGHPDFVAHATELDHDTEAFLARYREPGSFESLVVNAVDRPGEITEVQARGASYLATKFQLDPSRAMPLQIFLARDLQRVLAGAVATVRRNVALVFLAVVVFGVVATYAVKLRVEAAARRRAEAELIEARDIAEAATRAKSTFLATMSHEIRTPMNGVMSMVELLSLSRLDAEQRRMTRVIADSATALLTIINDILDLSKIEAGKLEIETIGFSLSEVVDGSAELLAPRAEERGLDLLVDVDPALVDARLGDPTRIRQILLNLGSNAVKFTERGGIGIRVAAADGDGRRLRFEVSDTGIGLTPEQQGKLFQAFVQADSSTSRKYGGTGLGLSICQRLCELMGGRIGVQSAPDAGSTFWFELPLEPAAAAPRCHAADLSAASVALIDLPDAVAGVAERWLRATGVTAVARLADVETAADADLRVVGCATPGLTAEALGRLGGTVALVGRRSELAALPAAVRAGAPVLLTLPLSGPTLWRAVAVALGLEAADATDVERRDDLAFAAPPVDEARAAGALVLVAEDNETNQVVVRQMLGRMGFACEVAANGRIALEMLAASGAGYGLLLTDFNMPEMDGFELARAVRGGEDAAGRRLPIVALTADALGGTEQRCLEAGMDGYLTKPIDSRKLGAVLARHLPQGLALRRPMADGPVAPAPAAAPDWDTDIFDPRSITETFGGFDREAIEFVGDASESWGPRIEEVNAALADGDVGRARDAAHTLKGATLSIGAVRLGRIAADIQDLLDAGDPETAGLMAEVLAPTLDEFRHTLPAIRRFAGQPGS</sequence>
<keyword evidence="10" id="KW-0067">ATP-binding</keyword>
<dbReference type="Pfam" id="PF02518">
    <property type="entry name" value="HATPase_c"/>
    <property type="match status" value="1"/>
</dbReference>
<dbReference type="SUPFAM" id="SSF55874">
    <property type="entry name" value="ATPase domain of HSP90 chaperone/DNA topoisomerase II/histidine kinase"/>
    <property type="match status" value="1"/>
</dbReference>
<comment type="catalytic activity">
    <reaction evidence="1">
        <text>ATP + protein L-histidine = ADP + protein N-phospho-L-histidine.</text>
        <dbReference type="EC" id="2.7.13.3"/>
    </reaction>
</comment>
<organism evidence="21 22">
    <name type="scientific">Thalassobaculum fulvum</name>
    <dbReference type="NCBI Taxonomy" id="1633335"/>
    <lineage>
        <taxon>Bacteria</taxon>
        <taxon>Pseudomonadati</taxon>
        <taxon>Pseudomonadota</taxon>
        <taxon>Alphaproteobacteria</taxon>
        <taxon>Rhodospirillales</taxon>
        <taxon>Thalassobaculaceae</taxon>
        <taxon>Thalassobaculum</taxon>
    </lineage>
</organism>
<dbReference type="Gene3D" id="1.20.120.160">
    <property type="entry name" value="HPT domain"/>
    <property type="match status" value="1"/>
</dbReference>
<dbReference type="InterPro" id="IPR036097">
    <property type="entry name" value="HisK_dim/P_sf"/>
</dbReference>
<comment type="subcellular location">
    <subcellularLocation>
        <location evidence="2">Cell membrane</location>
        <topology evidence="2">Multi-pass membrane protein</topology>
    </subcellularLocation>
</comment>
<dbReference type="Pfam" id="PF01627">
    <property type="entry name" value="Hpt"/>
    <property type="match status" value="1"/>
</dbReference>
<keyword evidence="11" id="KW-1133">Transmembrane helix</keyword>
<evidence type="ECO:0000259" key="19">
    <source>
        <dbReference type="PROSITE" id="PS50110"/>
    </source>
</evidence>
<dbReference type="PANTHER" id="PTHR45339">
    <property type="entry name" value="HYBRID SIGNAL TRANSDUCTION HISTIDINE KINASE J"/>
    <property type="match status" value="1"/>
</dbReference>
<dbReference type="PROSITE" id="PS50109">
    <property type="entry name" value="HIS_KIN"/>
    <property type="match status" value="1"/>
</dbReference>
<dbReference type="InterPro" id="IPR029151">
    <property type="entry name" value="Sensor-like_sf"/>
</dbReference>
<dbReference type="GO" id="GO:0000155">
    <property type="term" value="F:phosphorelay sensor kinase activity"/>
    <property type="evidence" value="ECO:0007669"/>
    <property type="project" value="InterPro"/>
</dbReference>
<evidence type="ECO:0000256" key="3">
    <source>
        <dbReference type="ARBA" id="ARBA00012438"/>
    </source>
</evidence>
<feature type="domain" description="Response regulatory" evidence="19">
    <location>
        <begin position="761"/>
        <end position="881"/>
    </location>
</feature>
<dbReference type="Proteomes" id="UP000630353">
    <property type="component" value="Unassembled WGS sequence"/>
</dbReference>
<dbReference type="PROSITE" id="PS50894">
    <property type="entry name" value="HPT"/>
    <property type="match status" value="1"/>
</dbReference>
<dbReference type="Gene3D" id="1.10.287.130">
    <property type="match status" value="1"/>
</dbReference>
<feature type="modified residue" description="Phosphohistidine" evidence="16">
    <location>
        <position position="962"/>
    </location>
</feature>
<dbReference type="InterPro" id="IPR004358">
    <property type="entry name" value="Sig_transdc_His_kin-like_C"/>
</dbReference>